<evidence type="ECO:0000256" key="1">
    <source>
        <dbReference type="SAM" id="MobiDB-lite"/>
    </source>
</evidence>
<evidence type="ECO:0000313" key="2">
    <source>
        <dbReference type="EMBL" id="QIX01799.1"/>
    </source>
</evidence>
<feature type="region of interest" description="Disordered" evidence="1">
    <location>
        <begin position="113"/>
        <end position="143"/>
    </location>
</feature>
<evidence type="ECO:0008006" key="4">
    <source>
        <dbReference type="Google" id="ProtNLM"/>
    </source>
</evidence>
<organism evidence="2 3">
    <name type="scientific">Peltaster fructicola</name>
    <dbReference type="NCBI Taxonomy" id="286661"/>
    <lineage>
        <taxon>Eukaryota</taxon>
        <taxon>Fungi</taxon>
        <taxon>Dikarya</taxon>
        <taxon>Ascomycota</taxon>
        <taxon>Pezizomycotina</taxon>
        <taxon>Dothideomycetes</taxon>
        <taxon>Dothideomycetes incertae sedis</taxon>
        <taxon>Peltaster</taxon>
    </lineage>
</organism>
<dbReference type="GO" id="GO:0098703">
    <property type="term" value="P:calcium ion import across plasma membrane"/>
    <property type="evidence" value="ECO:0007669"/>
    <property type="project" value="InterPro"/>
</dbReference>
<dbReference type="AlphaFoldDB" id="A0A6H0Y4M4"/>
<dbReference type="InterPro" id="IPR024338">
    <property type="entry name" value="MID1/Yam8"/>
</dbReference>
<dbReference type="GO" id="GO:0005262">
    <property type="term" value="F:calcium channel activity"/>
    <property type="evidence" value="ECO:0007669"/>
    <property type="project" value="InterPro"/>
</dbReference>
<gene>
    <name evidence="2" type="ORF">AMS68_007316</name>
</gene>
<dbReference type="Pfam" id="PF12929">
    <property type="entry name" value="Mid1"/>
    <property type="match status" value="1"/>
</dbReference>
<proteinExistence type="predicted"/>
<dbReference type="Proteomes" id="UP000503462">
    <property type="component" value="Chromosome 5"/>
</dbReference>
<reference evidence="2 3" key="1">
    <citation type="journal article" date="2016" name="Sci. Rep.">
        <title>Peltaster fructicola genome reveals evolution from an invasive phytopathogen to an ectophytic parasite.</title>
        <authorList>
            <person name="Xu C."/>
            <person name="Chen H."/>
            <person name="Gleason M.L."/>
            <person name="Xu J.R."/>
            <person name="Liu H."/>
            <person name="Zhang R."/>
            <person name="Sun G."/>
        </authorList>
    </citation>
    <scope>NUCLEOTIDE SEQUENCE [LARGE SCALE GENOMIC DNA]</scope>
    <source>
        <strain evidence="2 3">LNHT1506</strain>
    </source>
</reference>
<evidence type="ECO:0000313" key="3">
    <source>
        <dbReference type="Proteomes" id="UP000503462"/>
    </source>
</evidence>
<sequence length="649" mass="71158">MTPLQARLTATLFALSTLGLVFWALAHTQFAYALDYDQLAASTDASDHNWHRIQEDVHAEHVISEAAREIQHTPRADTLLIDANDSPNHGDLNASQTDVWRYTQQLLQSSYANQTSPLPSDFRSTRRSIDSGHTELRKRAEDGEDVLEKRQTNTRMIYVSINTCTQPAWSSNSSQEVGPPQLSLYIGQSGAQNVGPGSSASQYTINLVEGFANFSLSASSDVYMAVSAPVLPSYFSGSWSYDIAVSINAYYHASNDDVPFLYLVDTDSTSALLVTENLTYANPNDTVYQQWLSLLQPLPFTMFANADIEPTFGLSRSYCGLKNIAQISTLRNATLSGPFINTSMISRGIDNRPKQQFFLGNMTSSNDYFASLALIGNGVSSGKGVVGGGGTVWQQTGWNTKSDGNCQLVYDMPFCTDVAYAVPSNMSNTTTALGAMYDNYAQSLYQNFSYSLQQIQCNTSNDQRYSLARDCDDCAKAYKQWLCAVTVPRCEDFSNSASFLQPRNVAQAFLNSSMLSNDILLTQYKPMPGAPTLPGSPILQTWNFSYATNQSRNPNLIDQQIAPGPYKEVLPCEDICYNLVQSCPAALGFSCPYPGRGLEVGYAPRPSSATIIQCNFPGAVYYIDDARHLIPSTTAVLVVAMLAMALAYI</sequence>
<dbReference type="PANTHER" id="PTHR39142">
    <property type="entry name" value="MID1P"/>
    <property type="match status" value="1"/>
</dbReference>
<accession>A0A6H0Y4M4</accession>
<keyword evidence="3" id="KW-1185">Reference proteome</keyword>
<feature type="compositionally biased region" description="Basic and acidic residues" evidence="1">
    <location>
        <begin position="123"/>
        <end position="143"/>
    </location>
</feature>
<protein>
    <recommendedName>
        <fullName evidence="4">FZ domain-containing protein</fullName>
    </recommendedName>
</protein>
<dbReference type="OrthoDB" id="4199794at2759"/>
<dbReference type="PANTHER" id="PTHR39142:SF1">
    <property type="entry name" value="AEL197CP"/>
    <property type="match status" value="1"/>
</dbReference>
<dbReference type="EMBL" id="CP051143">
    <property type="protein sequence ID" value="QIX01799.1"/>
    <property type="molecule type" value="Genomic_DNA"/>
</dbReference>
<name>A0A6H0Y4M4_9PEZI</name>